<feature type="domain" description="Aldehyde dehydrogenase" evidence="8">
    <location>
        <begin position="50"/>
        <end position="510"/>
    </location>
</feature>
<dbReference type="InterPro" id="IPR047597">
    <property type="entry name" value="RocA_bacillales"/>
</dbReference>
<evidence type="ECO:0000256" key="2">
    <source>
        <dbReference type="ARBA" id="ARBA00023002"/>
    </source>
</evidence>
<feature type="active site" evidence="6">
    <location>
        <position position="320"/>
    </location>
</feature>
<dbReference type="HAMAP" id="MF_00733">
    <property type="entry name" value="RocA"/>
    <property type="match status" value="1"/>
</dbReference>
<dbReference type="Gene3D" id="3.40.309.10">
    <property type="entry name" value="Aldehyde Dehydrogenase, Chain A, domain 2"/>
    <property type="match status" value="1"/>
</dbReference>
<dbReference type="GO" id="GO:0003842">
    <property type="term" value="F:L-glutamate gamma-semialdehyde dehydrogenase activity"/>
    <property type="evidence" value="ECO:0007669"/>
    <property type="project" value="UniProtKB-UniRule"/>
</dbReference>
<keyword evidence="3 6" id="KW-0520">NAD</keyword>
<dbReference type="GO" id="GO:0006537">
    <property type="term" value="P:glutamate biosynthetic process"/>
    <property type="evidence" value="ECO:0007669"/>
    <property type="project" value="UniProtKB-UniRule"/>
</dbReference>
<evidence type="ECO:0000313" key="10">
    <source>
        <dbReference type="EMBL" id="RIL43759.1"/>
    </source>
</evidence>
<dbReference type="NCBIfam" id="TIGR01237">
    <property type="entry name" value="D1pyr5carbox2"/>
    <property type="match status" value="1"/>
</dbReference>
<evidence type="ECO:0000256" key="4">
    <source>
        <dbReference type="ARBA" id="ARBA00048142"/>
    </source>
</evidence>
<evidence type="ECO:0000256" key="3">
    <source>
        <dbReference type="ARBA" id="ARBA00023027"/>
    </source>
</evidence>
<dbReference type="GO" id="GO:0004657">
    <property type="term" value="F:proline dehydrogenase activity"/>
    <property type="evidence" value="ECO:0007669"/>
    <property type="project" value="UniProtKB-ARBA"/>
</dbReference>
<dbReference type="STRING" id="1293.SH09_14830"/>
<proteinExistence type="inferred from homology"/>
<dbReference type="Proteomes" id="UP000283576">
    <property type="component" value="Unassembled WGS sequence"/>
</dbReference>
<reference evidence="10 13" key="1">
    <citation type="journal article" date="2016" name="Front. Microbiol.">
        <title>Comprehensive Phylogenetic Analysis of Bovine Non-aureus Staphylococci Species Based on Whole-Genome Sequencing.</title>
        <authorList>
            <person name="Naushad S."/>
            <person name="Barkema H.W."/>
            <person name="Luby C."/>
            <person name="Condas L.A."/>
            <person name="Nobrega D.B."/>
            <person name="Carson D.A."/>
            <person name="De Buck J."/>
        </authorList>
    </citation>
    <scope>NUCLEOTIDE SEQUENCE [LARGE SCALE GENOMIC DNA]</scope>
    <source>
        <strain evidence="10 13">SNUC 1388</strain>
    </source>
</reference>
<evidence type="ECO:0000256" key="6">
    <source>
        <dbReference type="HAMAP-Rule" id="MF_00733"/>
    </source>
</evidence>
<protein>
    <recommendedName>
        <fullName evidence="6">1-pyrroline-5-carboxylate dehydrogenase</fullName>
        <shortName evidence="6">P5C dehydrogenase</shortName>
        <ecNumber evidence="6">1.2.1.88</ecNumber>
    </recommendedName>
    <alternativeName>
        <fullName evidence="6">L-glutamate gamma-semialdehyde dehydrogenase</fullName>
    </alternativeName>
</protein>
<evidence type="ECO:0000256" key="5">
    <source>
        <dbReference type="ARBA" id="ARBA00061617"/>
    </source>
</evidence>
<dbReference type="Pfam" id="PF00171">
    <property type="entry name" value="Aldedh"/>
    <property type="match status" value="1"/>
</dbReference>
<dbReference type="UniPathway" id="UPA00261">
    <property type="reaction ID" value="UER00374"/>
</dbReference>
<keyword evidence="14" id="KW-1185">Reference proteome</keyword>
<dbReference type="GeneID" id="93844157"/>
<name>A0A0D0SM68_STAGA</name>
<comment type="catalytic activity">
    <reaction evidence="4 6">
        <text>L-glutamate 5-semialdehyde + NAD(+) + H2O = L-glutamate + NADH + 2 H(+)</text>
        <dbReference type="Rhea" id="RHEA:30235"/>
        <dbReference type="ChEBI" id="CHEBI:15377"/>
        <dbReference type="ChEBI" id="CHEBI:15378"/>
        <dbReference type="ChEBI" id="CHEBI:29985"/>
        <dbReference type="ChEBI" id="CHEBI:57540"/>
        <dbReference type="ChEBI" id="CHEBI:57945"/>
        <dbReference type="ChEBI" id="CHEBI:58066"/>
        <dbReference type="EC" id="1.2.1.88"/>
    </reaction>
</comment>
<dbReference type="RefSeq" id="WP_042740363.1">
    <property type="nucleotide sequence ID" value="NZ_BKAX01000004.1"/>
</dbReference>
<evidence type="ECO:0000313" key="9">
    <source>
        <dbReference type="EMBL" id="GEQ05998.1"/>
    </source>
</evidence>
<dbReference type="GO" id="GO:0010133">
    <property type="term" value="P:L-proline catabolic process to L-glutamate"/>
    <property type="evidence" value="ECO:0007669"/>
    <property type="project" value="UniProtKB-UniPathway"/>
</dbReference>
<dbReference type="CDD" id="cd07124">
    <property type="entry name" value="ALDH_PutA-P5CDH-RocA"/>
    <property type="match status" value="1"/>
</dbReference>
<dbReference type="Proteomes" id="UP000321057">
    <property type="component" value="Unassembled WGS sequence"/>
</dbReference>
<dbReference type="InterPro" id="IPR015590">
    <property type="entry name" value="Aldehyde_DH_dom"/>
</dbReference>
<dbReference type="PROSITE" id="PS00070">
    <property type="entry name" value="ALDEHYDE_DEHYDR_CYS"/>
    <property type="match status" value="1"/>
</dbReference>
<dbReference type="FunFam" id="3.40.605.10:FF:000045">
    <property type="entry name" value="1-pyrroline-5-carboxylate dehydrogenase 1"/>
    <property type="match status" value="1"/>
</dbReference>
<dbReference type="InterPro" id="IPR016160">
    <property type="entry name" value="Ald_DH_CS_CYS"/>
</dbReference>
<comment type="similarity">
    <text evidence="5 6">Belongs to the aldehyde dehydrogenase family. RocA subfamily.</text>
</comment>
<keyword evidence="2 6" id="KW-0560">Oxidoreductase</keyword>
<dbReference type="InterPro" id="IPR005932">
    <property type="entry name" value="RocA"/>
</dbReference>
<dbReference type="PROSITE" id="PS00687">
    <property type="entry name" value="ALDEHYDE_DEHYDR_GLU"/>
    <property type="match status" value="1"/>
</dbReference>
<dbReference type="OrthoDB" id="9762913at2"/>
<reference evidence="11 12" key="2">
    <citation type="submission" date="2018-06" db="EMBL/GenBank/DDBJ databases">
        <authorList>
            <consortium name="Pathogen Informatics"/>
            <person name="Doyle S."/>
        </authorList>
    </citation>
    <scope>NUCLEOTIDE SEQUENCE [LARGE SCALE GENOMIC DNA]</scope>
    <source>
        <strain evidence="11 12">NCTC12195</strain>
    </source>
</reference>
<evidence type="ECO:0000313" key="13">
    <source>
        <dbReference type="Proteomes" id="UP000283576"/>
    </source>
</evidence>
<dbReference type="InterPro" id="IPR016163">
    <property type="entry name" value="Ald_DH_C"/>
</dbReference>
<dbReference type="GO" id="GO:0009898">
    <property type="term" value="C:cytoplasmic side of plasma membrane"/>
    <property type="evidence" value="ECO:0007669"/>
    <property type="project" value="TreeGrafter"/>
</dbReference>
<gene>
    <name evidence="10" type="primary">pruA</name>
    <name evidence="6 9" type="synonym">rocA</name>
    <name evidence="10" type="ORF">BUZ01_03805</name>
    <name evidence="11" type="ORF">NCTC12195_04559</name>
    <name evidence="9" type="ORF">SGA02_18260</name>
</gene>
<dbReference type="PANTHER" id="PTHR42862">
    <property type="entry name" value="DELTA-1-PYRROLINE-5-CARBOXYLATE DEHYDROGENASE 1, ISOFORM A-RELATED"/>
    <property type="match status" value="1"/>
</dbReference>
<feature type="active site" evidence="6 7">
    <location>
        <position position="286"/>
    </location>
</feature>
<dbReference type="EMBL" id="QXRZ01000002">
    <property type="protein sequence ID" value="RIL43759.1"/>
    <property type="molecule type" value="Genomic_DNA"/>
</dbReference>
<sequence length="514" mass="56639">MVVNYHNEPGIDFTDGSNVEAFKEVLKKVKGELNQKIPLVINGEHKFTDDTYQSINPANTSEVIAEVSKATKADVDKAFEAANEAYKSWKKWTHKDRAEFLIRVAAIIRRRKQEISALMVYEAGKPWDEAVGDAAEGIDFIEYYARSMMELADGKPVLDREGEHNHYFYKPIGTGVTIPPWNFPFAIMAGTTLAPVVAGNTVLLKPAEDTPLTAYKLIEILEEAGLPKGVVNFVPGDPKEIGDYLVDSVHTHFVTFTGSRATGTRIFERAAKVQEGQQFLKRVIAEMGGKDAIVVDENIDTDLAAEAIVTSAFGFSGQKCSACSRAIVHKDVYDEVLEKAVKLTKELTVGNTETNTYMGPVINKKQFDKIKNYIDIGSKEGKLEQGGGADDSTGYFVEPTIISGLKSSDQIMQEEIFGPVVGFVKGNDFEELLEIANDTDYGLTGAVITNNREHWIKAVQEYDVGNLYLNRGCTSAVVGYHPFGGFKMSGTDAKTGSPDYLLNFLEQKVVSEMF</sequence>
<evidence type="ECO:0000313" key="14">
    <source>
        <dbReference type="Proteomes" id="UP000321057"/>
    </source>
</evidence>
<dbReference type="FunFam" id="3.40.309.10:FF:000005">
    <property type="entry name" value="1-pyrroline-5-carboxylate dehydrogenase 1"/>
    <property type="match status" value="1"/>
</dbReference>
<dbReference type="Proteomes" id="UP000255277">
    <property type="component" value="Unassembled WGS sequence"/>
</dbReference>
<evidence type="ECO:0000313" key="11">
    <source>
        <dbReference type="EMBL" id="SUM35031.1"/>
    </source>
</evidence>
<dbReference type="EMBL" id="UHDK01000001">
    <property type="protein sequence ID" value="SUM35031.1"/>
    <property type="molecule type" value="Genomic_DNA"/>
</dbReference>
<dbReference type="SUPFAM" id="SSF53720">
    <property type="entry name" value="ALDH-like"/>
    <property type="match status" value="1"/>
</dbReference>
<comment type="pathway">
    <text evidence="1 6">Amino-acid degradation; L-proline degradation into L-glutamate; L-glutamate from L-proline: step 2/2.</text>
</comment>
<dbReference type="EC" id="1.2.1.88" evidence="6"/>
<evidence type="ECO:0000259" key="8">
    <source>
        <dbReference type="Pfam" id="PF00171"/>
    </source>
</evidence>
<dbReference type="InterPro" id="IPR029510">
    <property type="entry name" value="Ald_DH_CS_GLU"/>
</dbReference>
<dbReference type="InterPro" id="IPR016161">
    <property type="entry name" value="Ald_DH/histidinol_DH"/>
</dbReference>
<dbReference type="NCBIfam" id="NF002852">
    <property type="entry name" value="PRK03137.1"/>
    <property type="match status" value="1"/>
</dbReference>
<evidence type="ECO:0000256" key="1">
    <source>
        <dbReference type="ARBA" id="ARBA00004786"/>
    </source>
</evidence>
<evidence type="ECO:0000256" key="7">
    <source>
        <dbReference type="PROSITE-ProRule" id="PRU10007"/>
    </source>
</evidence>
<accession>A0A0D0SM68</accession>
<dbReference type="Gene3D" id="3.40.605.10">
    <property type="entry name" value="Aldehyde Dehydrogenase, Chain A, domain 1"/>
    <property type="match status" value="1"/>
</dbReference>
<organism evidence="10 13">
    <name type="scientific">Staphylococcus gallinarum</name>
    <dbReference type="NCBI Taxonomy" id="1293"/>
    <lineage>
        <taxon>Bacteria</taxon>
        <taxon>Bacillati</taxon>
        <taxon>Bacillota</taxon>
        <taxon>Bacilli</taxon>
        <taxon>Bacillales</taxon>
        <taxon>Staphylococcaceae</taxon>
        <taxon>Staphylococcus</taxon>
    </lineage>
</organism>
<dbReference type="EMBL" id="BKAX01000004">
    <property type="protein sequence ID" value="GEQ05998.1"/>
    <property type="molecule type" value="Genomic_DNA"/>
</dbReference>
<dbReference type="PANTHER" id="PTHR42862:SF1">
    <property type="entry name" value="DELTA-1-PYRROLINE-5-CARBOXYLATE DEHYDROGENASE 2, ISOFORM A-RELATED"/>
    <property type="match status" value="1"/>
</dbReference>
<reference evidence="9 14" key="3">
    <citation type="submission" date="2019-07" db="EMBL/GenBank/DDBJ databases">
        <title>Whole genome shotgun sequence of Staphylococcus gallinarum NBRC 109767.</title>
        <authorList>
            <person name="Hosoyama A."/>
            <person name="Uohara A."/>
            <person name="Ohji S."/>
            <person name="Ichikawa N."/>
        </authorList>
    </citation>
    <scope>NUCLEOTIDE SEQUENCE [LARGE SCALE GENOMIC DNA]</scope>
    <source>
        <strain evidence="9 14">NBRC 109767</strain>
    </source>
</reference>
<evidence type="ECO:0000313" key="12">
    <source>
        <dbReference type="Proteomes" id="UP000255277"/>
    </source>
</evidence>
<dbReference type="InterPro" id="IPR050485">
    <property type="entry name" value="Proline_metab_enzyme"/>
</dbReference>
<dbReference type="InterPro" id="IPR016162">
    <property type="entry name" value="Ald_DH_N"/>
</dbReference>
<dbReference type="AlphaFoldDB" id="A0A0D0SM68"/>